<keyword evidence="1" id="KW-0732">Signal</keyword>
<proteinExistence type="predicted"/>
<dbReference type="SUPFAM" id="SSF53474">
    <property type="entry name" value="alpha/beta-Hydrolases"/>
    <property type="match status" value="1"/>
</dbReference>
<evidence type="ECO:0000259" key="2">
    <source>
        <dbReference type="Pfam" id="PF12697"/>
    </source>
</evidence>
<feature type="signal peptide" evidence="1">
    <location>
        <begin position="1"/>
        <end position="21"/>
    </location>
</feature>
<dbReference type="OrthoDB" id="190201at2759"/>
<evidence type="ECO:0000256" key="1">
    <source>
        <dbReference type="SAM" id="SignalP"/>
    </source>
</evidence>
<dbReference type="Pfam" id="PF12697">
    <property type="entry name" value="Abhydrolase_6"/>
    <property type="match status" value="1"/>
</dbReference>
<dbReference type="Proteomes" id="UP000799757">
    <property type="component" value="Unassembled WGS sequence"/>
</dbReference>
<dbReference type="EMBL" id="MU001757">
    <property type="protein sequence ID" value="KAF2799866.1"/>
    <property type="molecule type" value="Genomic_DNA"/>
</dbReference>
<evidence type="ECO:0000313" key="4">
    <source>
        <dbReference type="Proteomes" id="UP000799757"/>
    </source>
</evidence>
<feature type="chain" id="PRO_5025688129" evidence="1">
    <location>
        <begin position="22"/>
        <end position="388"/>
    </location>
</feature>
<gene>
    <name evidence="3" type="ORF">K505DRAFT_293933</name>
</gene>
<name>A0A6A6XTG3_9PLEO</name>
<accession>A0A6A6XTG3</accession>
<dbReference type="InterPro" id="IPR000073">
    <property type="entry name" value="AB_hydrolase_1"/>
</dbReference>
<dbReference type="AlphaFoldDB" id="A0A6A6XTG3"/>
<protein>
    <submittedName>
        <fullName evidence="3">Alpha/beta-hydrolase</fullName>
    </submittedName>
</protein>
<feature type="domain" description="AB hydrolase-1" evidence="2">
    <location>
        <begin position="119"/>
        <end position="369"/>
    </location>
</feature>
<organism evidence="3 4">
    <name type="scientific">Melanomma pulvis-pyrius CBS 109.77</name>
    <dbReference type="NCBI Taxonomy" id="1314802"/>
    <lineage>
        <taxon>Eukaryota</taxon>
        <taxon>Fungi</taxon>
        <taxon>Dikarya</taxon>
        <taxon>Ascomycota</taxon>
        <taxon>Pezizomycotina</taxon>
        <taxon>Dothideomycetes</taxon>
        <taxon>Pleosporomycetidae</taxon>
        <taxon>Pleosporales</taxon>
        <taxon>Melanommataceae</taxon>
        <taxon>Melanomma</taxon>
    </lineage>
</organism>
<dbReference type="InterPro" id="IPR029058">
    <property type="entry name" value="AB_hydrolase_fold"/>
</dbReference>
<evidence type="ECO:0000313" key="3">
    <source>
        <dbReference type="EMBL" id="KAF2799866.1"/>
    </source>
</evidence>
<dbReference type="Gene3D" id="3.40.50.1820">
    <property type="entry name" value="alpha/beta hydrolase"/>
    <property type="match status" value="1"/>
</dbReference>
<keyword evidence="4" id="KW-1185">Reference proteome</keyword>
<sequence length="388" mass="41655">MTIALFVSVLAALSCLDQASASSLLARHDNDNTHPSNGVCSDFTVTETVTSKNWGFAPAKFKNNFDVAMFLENLARKPTPPFVPLVPPKEVTTKEYTVSATFCVPKKTNGKEGTILVATSGLGYDGRYWASTYKPEEYSFVGHALDAGYSVFYYDRIGTGKSQKESGYVNQSTNQGAFLSKIVKGIRAGNWTGKVQAKKIILVGHSFGSYTSNALIAAEPDLVDGAVLTGLGYPNATDAANAATPWVPTAFAARIPSHSRLDTGYLAFGDIYAHTETFFHPPYSIPTIEYAQSISQPFAIVELISLRTLQLSAPAFKGKVLVTTGEFDFLVCGGECKSTYAANGANQVFSGAEVVETYLHPGAGHGINFAANATGFYNVITSFLDRNF</sequence>
<reference evidence="3" key="1">
    <citation type="journal article" date="2020" name="Stud. Mycol.">
        <title>101 Dothideomycetes genomes: a test case for predicting lifestyles and emergence of pathogens.</title>
        <authorList>
            <person name="Haridas S."/>
            <person name="Albert R."/>
            <person name="Binder M."/>
            <person name="Bloem J."/>
            <person name="Labutti K."/>
            <person name="Salamov A."/>
            <person name="Andreopoulos B."/>
            <person name="Baker S."/>
            <person name="Barry K."/>
            <person name="Bills G."/>
            <person name="Bluhm B."/>
            <person name="Cannon C."/>
            <person name="Castanera R."/>
            <person name="Culley D."/>
            <person name="Daum C."/>
            <person name="Ezra D."/>
            <person name="Gonzalez J."/>
            <person name="Henrissat B."/>
            <person name="Kuo A."/>
            <person name="Liang C."/>
            <person name="Lipzen A."/>
            <person name="Lutzoni F."/>
            <person name="Magnuson J."/>
            <person name="Mondo S."/>
            <person name="Nolan M."/>
            <person name="Ohm R."/>
            <person name="Pangilinan J."/>
            <person name="Park H.-J."/>
            <person name="Ramirez L."/>
            <person name="Alfaro M."/>
            <person name="Sun H."/>
            <person name="Tritt A."/>
            <person name="Yoshinaga Y."/>
            <person name="Zwiers L.-H."/>
            <person name="Turgeon B."/>
            <person name="Goodwin S."/>
            <person name="Spatafora J."/>
            <person name="Crous P."/>
            <person name="Grigoriev I."/>
        </authorList>
    </citation>
    <scope>NUCLEOTIDE SEQUENCE</scope>
    <source>
        <strain evidence="3">CBS 109.77</strain>
    </source>
</reference>